<dbReference type="InterPro" id="IPR057326">
    <property type="entry name" value="KR_dom"/>
</dbReference>
<dbReference type="GO" id="GO:0071770">
    <property type="term" value="P:DIM/DIP cell wall layer assembly"/>
    <property type="evidence" value="ECO:0007669"/>
    <property type="project" value="TreeGrafter"/>
</dbReference>
<dbReference type="InterPro" id="IPR013968">
    <property type="entry name" value="PKS_KR"/>
</dbReference>
<dbReference type="Proteomes" id="UP000323454">
    <property type="component" value="Unassembled WGS sequence"/>
</dbReference>
<dbReference type="AlphaFoldDB" id="A0A5B2WKE5"/>
<feature type="coiled-coil region" evidence="3">
    <location>
        <begin position="297"/>
        <end position="324"/>
    </location>
</feature>
<reference evidence="5 6" key="1">
    <citation type="submission" date="2019-09" db="EMBL/GenBank/DDBJ databases">
        <title>Goodfellowia gen. nov., a new genus of the Pseudonocardineae related to Actinoalloteichus, containing Goodfellowia coeruleoviolacea gen. nov., comb. nov. gen. nov., comb. nov.</title>
        <authorList>
            <person name="Labeda D."/>
        </authorList>
    </citation>
    <scope>NUCLEOTIDE SEQUENCE [LARGE SCALE GENOMIC DNA]</scope>
    <source>
        <strain evidence="5 6">AN110305</strain>
    </source>
</reference>
<keyword evidence="6" id="KW-1185">Reference proteome</keyword>
<dbReference type="GO" id="GO:0004312">
    <property type="term" value="F:fatty acid synthase activity"/>
    <property type="evidence" value="ECO:0007669"/>
    <property type="project" value="TreeGrafter"/>
</dbReference>
<evidence type="ECO:0000256" key="3">
    <source>
        <dbReference type="SAM" id="Coils"/>
    </source>
</evidence>
<proteinExistence type="predicted"/>
<keyword evidence="2" id="KW-0597">Phosphoprotein</keyword>
<dbReference type="SMART" id="SM00822">
    <property type="entry name" value="PKS_KR"/>
    <property type="match status" value="1"/>
</dbReference>
<reference evidence="5 6" key="2">
    <citation type="submission" date="2019-09" db="EMBL/GenBank/DDBJ databases">
        <authorList>
            <person name="Jin C."/>
        </authorList>
    </citation>
    <scope>NUCLEOTIDE SEQUENCE [LARGE SCALE GENOMIC DNA]</scope>
    <source>
        <strain evidence="5 6">AN110305</strain>
    </source>
</reference>
<evidence type="ECO:0000313" key="5">
    <source>
        <dbReference type="EMBL" id="KAA2251230.1"/>
    </source>
</evidence>
<dbReference type="OrthoDB" id="9778690at2"/>
<organism evidence="5 6">
    <name type="scientific">Solihabitans fulvus</name>
    <dbReference type="NCBI Taxonomy" id="1892852"/>
    <lineage>
        <taxon>Bacteria</taxon>
        <taxon>Bacillati</taxon>
        <taxon>Actinomycetota</taxon>
        <taxon>Actinomycetes</taxon>
        <taxon>Pseudonocardiales</taxon>
        <taxon>Pseudonocardiaceae</taxon>
        <taxon>Solihabitans</taxon>
    </lineage>
</organism>
<dbReference type="PANTHER" id="PTHR43775">
    <property type="entry name" value="FATTY ACID SYNTHASE"/>
    <property type="match status" value="1"/>
</dbReference>
<dbReference type="GO" id="GO:0005737">
    <property type="term" value="C:cytoplasm"/>
    <property type="evidence" value="ECO:0007669"/>
    <property type="project" value="TreeGrafter"/>
</dbReference>
<comment type="caution">
    <text evidence="5">The sequence shown here is derived from an EMBL/GenBank/DDBJ whole genome shotgun (WGS) entry which is preliminary data.</text>
</comment>
<dbReference type="Gene3D" id="3.40.50.720">
    <property type="entry name" value="NAD(P)-binding Rossmann-like Domain"/>
    <property type="match status" value="1"/>
</dbReference>
<dbReference type="PANTHER" id="PTHR43775:SF37">
    <property type="entry name" value="SI:DKEY-61P9.11"/>
    <property type="match status" value="1"/>
</dbReference>
<evidence type="ECO:0000256" key="2">
    <source>
        <dbReference type="ARBA" id="ARBA00022553"/>
    </source>
</evidence>
<dbReference type="RefSeq" id="WP_149854769.1">
    <property type="nucleotide sequence ID" value="NZ_VUOB01000085.1"/>
</dbReference>
<feature type="domain" description="Ketoreductase" evidence="4">
    <location>
        <begin position="237"/>
        <end position="459"/>
    </location>
</feature>
<evidence type="ECO:0000259" key="4">
    <source>
        <dbReference type="SMART" id="SM00822"/>
    </source>
</evidence>
<evidence type="ECO:0000313" key="6">
    <source>
        <dbReference type="Proteomes" id="UP000323454"/>
    </source>
</evidence>
<dbReference type="EMBL" id="VUOB01000085">
    <property type="protein sequence ID" value="KAA2251230.1"/>
    <property type="molecule type" value="Genomic_DNA"/>
</dbReference>
<keyword evidence="1" id="KW-0596">Phosphopantetheine</keyword>
<gene>
    <name evidence="5" type="ORF">F0L68_38060</name>
</gene>
<dbReference type="InterPro" id="IPR036291">
    <property type="entry name" value="NAD(P)-bd_dom_sf"/>
</dbReference>
<sequence>MTALPETVGRAVLAPPDRAVQPTSRLVWRLTPTHDLPDGPADRLRGARLVVLGGDRDTARRVVLALRAAGANAVAAADGQPCLVDGELPDGLVDLTLDEPFVPGRHDAYRAALLRSVAALRGCYADWSQEVDAERLGYLAVTYLDGGMGYRGDAEIRQPLGGIWAGLAKTVHREIPNCNVKVVDVGAADLARLPEIVAAEFGRWGLFEIGWHGGRRHTLEPRRQDAAAPTVSLGRDDLVLVSGGGRGIGFRLAHSLAADFGCRVVVTGRGPLPTGAEPWAGLTDEEFRDFERGLWSAHREGRRVAEIRADIERLRRDRELYEHIVGARRDGLRIEYAPCDFTDAAQVSALLGRLGDDLTGVVHNAGIDSPTRLPKKSDEDFLRTVGTKIDGFVNLFERVRGRDLKFFCNVGSLTGRLGGMVGQLDYGAANDGLARLGLWAGHQVGFPVMTLCWPTWNQLGMVANFEATLRYMAALDIDEGIQRWQQELRAGSAEEITYVGPLGRALSPIQARGYPATRDLPGFAEVFPKIFHLGSVHTNAPHRSMLATVSLDQAWSPALTDFLVDGAEALPVSVLLDNAIWAAEWMQPDDLPDLRLDRIEDLVVHPDALRLVGGAVTLLRETTGGHRDGEWVVRAGYRDPARPEVEVEVAALRLVFRRAGDMPARPAAPGRGWRTPTEPAASRLRWRGLVFAAARGADAQVRPSPPEDVWAMPVAPVARLPLAAMENVLRFASGGAGARLAAARISLHDTTNGPTRILAGPAEGDWSALNAATGLPVFSVTGLTW</sequence>
<dbReference type="Pfam" id="PF08659">
    <property type="entry name" value="KR"/>
    <property type="match status" value="1"/>
</dbReference>
<dbReference type="SUPFAM" id="SSF51735">
    <property type="entry name" value="NAD(P)-binding Rossmann-fold domains"/>
    <property type="match status" value="1"/>
</dbReference>
<dbReference type="GO" id="GO:0006633">
    <property type="term" value="P:fatty acid biosynthetic process"/>
    <property type="evidence" value="ECO:0007669"/>
    <property type="project" value="TreeGrafter"/>
</dbReference>
<evidence type="ECO:0000256" key="1">
    <source>
        <dbReference type="ARBA" id="ARBA00022450"/>
    </source>
</evidence>
<keyword evidence="3" id="KW-0175">Coiled coil</keyword>
<dbReference type="InterPro" id="IPR050091">
    <property type="entry name" value="PKS_NRPS_Biosynth_Enz"/>
</dbReference>
<protein>
    <submittedName>
        <fullName evidence="5">KR domain-containing protein</fullName>
    </submittedName>
</protein>
<name>A0A5B2WKE5_9PSEU</name>
<accession>A0A5B2WKE5</accession>
<dbReference type="GO" id="GO:0005886">
    <property type="term" value="C:plasma membrane"/>
    <property type="evidence" value="ECO:0007669"/>
    <property type="project" value="TreeGrafter"/>
</dbReference>